<proteinExistence type="predicted"/>
<reference evidence="2 3" key="1">
    <citation type="submission" date="2014-04" db="EMBL/GenBank/DDBJ databases">
        <title>Evolutionary Origins and Diversification of the Mycorrhizal Mutualists.</title>
        <authorList>
            <consortium name="DOE Joint Genome Institute"/>
            <consortium name="Mycorrhizal Genomics Consortium"/>
            <person name="Kohler A."/>
            <person name="Kuo A."/>
            <person name="Nagy L.G."/>
            <person name="Floudas D."/>
            <person name="Copeland A."/>
            <person name="Barry K.W."/>
            <person name="Cichocki N."/>
            <person name="Veneault-Fourrey C."/>
            <person name="LaButti K."/>
            <person name="Lindquist E.A."/>
            <person name="Lipzen A."/>
            <person name="Lundell T."/>
            <person name="Morin E."/>
            <person name="Murat C."/>
            <person name="Riley R."/>
            <person name="Ohm R."/>
            <person name="Sun H."/>
            <person name="Tunlid A."/>
            <person name="Henrissat B."/>
            <person name="Grigoriev I.V."/>
            <person name="Hibbett D.S."/>
            <person name="Martin F."/>
        </authorList>
    </citation>
    <scope>NUCLEOTIDE SEQUENCE [LARGE SCALE GENOMIC DNA]</scope>
    <source>
        <strain evidence="2 3">FD-317 M1</strain>
    </source>
</reference>
<feature type="region of interest" description="Disordered" evidence="1">
    <location>
        <begin position="1"/>
        <end position="75"/>
    </location>
</feature>
<feature type="compositionally biased region" description="Polar residues" evidence="1">
    <location>
        <begin position="50"/>
        <end position="60"/>
    </location>
</feature>
<name>A0A0D0C7G5_9AGAR</name>
<gene>
    <name evidence="2" type="ORF">GYMLUDRAFT_65171</name>
</gene>
<keyword evidence="3" id="KW-1185">Reference proteome</keyword>
<dbReference type="OrthoDB" id="3032433at2759"/>
<accession>A0A0D0C7G5</accession>
<feature type="region of interest" description="Disordered" evidence="1">
    <location>
        <begin position="233"/>
        <end position="255"/>
    </location>
</feature>
<dbReference type="HOGENOM" id="CLU_1090099_0_0_1"/>
<evidence type="ECO:0000256" key="1">
    <source>
        <dbReference type="SAM" id="MobiDB-lite"/>
    </source>
</evidence>
<dbReference type="AlphaFoldDB" id="A0A0D0C7G5"/>
<protein>
    <submittedName>
        <fullName evidence="2">Uncharacterized protein</fullName>
    </submittedName>
</protein>
<evidence type="ECO:0000313" key="2">
    <source>
        <dbReference type="EMBL" id="KIK50708.1"/>
    </source>
</evidence>
<evidence type="ECO:0000313" key="3">
    <source>
        <dbReference type="Proteomes" id="UP000053593"/>
    </source>
</evidence>
<dbReference type="EMBL" id="KN834888">
    <property type="protein sequence ID" value="KIK50708.1"/>
    <property type="molecule type" value="Genomic_DNA"/>
</dbReference>
<organism evidence="2 3">
    <name type="scientific">Collybiopsis luxurians FD-317 M1</name>
    <dbReference type="NCBI Taxonomy" id="944289"/>
    <lineage>
        <taxon>Eukaryota</taxon>
        <taxon>Fungi</taxon>
        <taxon>Dikarya</taxon>
        <taxon>Basidiomycota</taxon>
        <taxon>Agaricomycotina</taxon>
        <taxon>Agaricomycetes</taxon>
        <taxon>Agaricomycetidae</taxon>
        <taxon>Agaricales</taxon>
        <taxon>Marasmiineae</taxon>
        <taxon>Omphalotaceae</taxon>
        <taxon>Collybiopsis</taxon>
        <taxon>Collybiopsis luxurians</taxon>
    </lineage>
</organism>
<feature type="compositionally biased region" description="Polar residues" evidence="1">
    <location>
        <begin position="246"/>
        <end position="255"/>
    </location>
</feature>
<sequence length="255" mass="27606">MSTTGSTSGEGMHKPTAPGKNLPLSCHSELESGLNYPEGASLPPLRPATWSDQGSPSGNGSDLLEPRGHAVAGRSAETMDYNRQFCTNKNLNDSLIDLSHEQIAAIQQAEANLTPQQREQISHHHFVQNTEGASSSGKGKSADPRNWGSVQLNPDEADPDVQMQILDSLKKPDIQEDEKCRFAEVKASRELEAQQARKRPSVKMEDVPDEPFLGTAPRAMSEAMSDTMADRIVNVTSKLSGHHSSDNSPHASRSS</sequence>
<dbReference type="Proteomes" id="UP000053593">
    <property type="component" value="Unassembled WGS sequence"/>
</dbReference>
<feature type="region of interest" description="Disordered" evidence="1">
    <location>
        <begin position="128"/>
        <end position="158"/>
    </location>
</feature>
<feature type="region of interest" description="Disordered" evidence="1">
    <location>
        <begin position="189"/>
        <end position="215"/>
    </location>
</feature>